<dbReference type="AlphaFoldDB" id="A0A8I0KPP7"/>
<dbReference type="InterPro" id="IPR013974">
    <property type="entry name" value="SAF"/>
</dbReference>
<comment type="caution">
    <text evidence="3">The sequence shown here is derived from an EMBL/GenBank/DDBJ whole genome shotgun (WGS) entry which is preliminary data.</text>
</comment>
<sequence>MDVRYLLWRVRFVIAGVCIAAAVSALVHAAAPHYITVEVARTSRDIGVGDVIEASMIETTRVPRAAVPDRALTAQRARGRVALASLPKGTVLSAGLTRGPDALDADPHGRVALTIGLNELSVPLARPGARVSLYAPPDDEHAQARLLAADVRILAVREGESSMLRDAEAQADIAVAPEVATVVLAHASASPLLIASAPALHAEESTLATTTPKENNG</sequence>
<protein>
    <recommendedName>
        <fullName evidence="2">SAF domain-containing protein</fullName>
    </recommendedName>
</protein>
<name>A0A8I0KPP7_9ACTO</name>
<dbReference type="Pfam" id="PF08666">
    <property type="entry name" value="SAF"/>
    <property type="match status" value="1"/>
</dbReference>
<evidence type="ECO:0000313" key="4">
    <source>
        <dbReference type="Proteomes" id="UP000627538"/>
    </source>
</evidence>
<reference evidence="3 4" key="1">
    <citation type="submission" date="2020-08" db="EMBL/GenBank/DDBJ databases">
        <title>Winkia gen. nov., sp. nov., isolated from faeces of the Anser albifrons in China.</title>
        <authorList>
            <person name="Liu Q."/>
        </authorList>
    </citation>
    <scope>NUCLEOTIDE SEQUENCE [LARGE SCALE GENOMIC DNA]</scope>
    <source>
        <strain evidence="3 4">C62</strain>
    </source>
</reference>
<proteinExistence type="predicted"/>
<evidence type="ECO:0000259" key="2">
    <source>
        <dbReference type="SMART" id="SM00858"/>
    </source>
</evidence>
<feature type="domain" description="SAF" evidence="2">
    <location>
        <begin position="37"/>
        <end position="98"/>
    </location>
</feature>
<organism evidence="3 4">
    <name type="scientific">Nanchangia anserum</name>
    <dbReference type="NCBI Taxonomy" id="2692125"/>
    <lineage>
        <taxon>Bacteria</taxon>
        <taxon>Bacillati</taxon>
        <taxon>Actinomycetota</taxon>
        <taxon>Actinomycetes</taxon>
        <taxon>Actinomycetales</taxon>
        <taxon>Actinomycetaceae</taxon>
        <taxon>Nanchangia</taxon>
    </lineage>
</organism>
<evidence type="ECO:0000313" key="3">
    <source>
        <dbReference type="EMBL" id="MBD3689120.1"/>
    </source>
</evidence>
<keyword evidence="1" id="KW-0732">Signal</keyword>
<dbReference type="SMART" id="SM00858">
    <property type="entry name" value="SAF"/>
    <property type="match status" value="1"/>
</dbReference>
<keyword evidence="4" id="KW-1185">Reference proteome</keyword>
<dbReference type="EMBL" id="JACRUO010000001">
    <property type="protein sequence ID" value="MBD3689120.1"/>
    <property type="molecule type" value="Genomic_DNA"/>
</dbReference>
<feature type="chain" id="PRO_5034078948" description="SAF domain-containing protein" evidence="1">
    <location>
        <begin position="30"/>
        <end position="217"/>
    </location>
</feature>
<dbReference type="Proteomes" id="UP000627538">
    <property type="component" value="Unassembled WGS sequence"/>
</dbReference>
<dbReference type="RefSeq" id="WP_191071191.1">
    <property type="nucleotide sequence ID" value="NZ_CP060506.1"/>
</dbReference>
<dbReference type="CDD" id="cd11614">
    <property type="entry name" value="SAF_CpaB_FlgA_like"/>
    <property type="match status" value="1"/>
</dbReference>
<accession>A0A8I0KPP7</accession>
<gene>
    <name evidence="3" type="ORF">H8R10_02585</name>
</gene>
<feature type="signal peptide" evidence="1">
    <location>
        <begin position="1"/>
        <end position="29"/>
    </location>
</feature>
<evidence type="ECO:0000256" key="1">
    <source>
        <dbReference type="SAM" id="SignalP"/>
    </source>
</evidence>